<feature type="compositionally biased region" description="Basic and acidic residues" evidence="4">
    <location>
        <begin position="444"/>
        <end position="454"/>
    </location>
</feature>
<dbReference type="InterPro" id="IPR050613">
    <property type="entry name" value="Sec_Metabolite_Reg"/>
</dbReference>
<protein>
    <recommendedName>
        <fullName evidence="5">Zn(2)-C6 fungal-type domain-containing protein</fullName>
    </recommendedName>
</protein>
<evidence type="ECO:0000256" key="2">
    <source>
        <dbReference type="ARBA" id="ARBA00022723"/>
    </source>
</evidence>
<evidence type="ECO:0000256" key="4">
    <source>
        <dbReference type="SAM" id="MobiDB-lite"/>
    </source>
</evidence>
<dbReference type="InterPro" id="IPR036864">
    <property type="entry name" value="Zn2-C6_fun-type_DNA-bd_sf"/>
</dbReference>
<dbReference type="SMART" id="SM00066">
    <property type="entry name" value="GAL4"/>
    <property type="match status" value="1"/>
</dbReference>
<evidence type="ECO:0000313" key="6">
    <source>
        <dbReference type="EMBL" id="RKU41914.1"/>
    </source>
</evidence>
<dbReference type="PANTHER" id="PTHR31001:SF74">
    <property type="entry name" value="ZN(II)2CYS6 TRANSCRIPTION FACTOR (EUROFUNG)"/>
    <property type="match status" value="1"/>
</dbReference>
<keyword evidence="3" id="KW-0539">Nucleus</keyword>
<feature type="region of interest" description="Disordered" evidence="4">
    <location>
        <begin position="1"/>
        <end position="41"/>
    </location>
</feature>
<dbReference type="Pfam" id="PF00172">
    <property type="entry name" value="Zn_clus"/>
    <property type="match status" value="1"/>
</dbReference>
<accession>A0A420Y211</accession>
<dbReference type="InterPro" id="IPR001138">
    <property type="entry name" value="Zn2Cys6_DnaBD"/>
</dbReference>
<dbReference type="PROSITE" id="PS50048">
    <property type="entry name" value="ZN2_CY6_FUNGAL_2"/>
    <property type="match status" value="1"/>
</dbReference>
<keyword evidence="2" id="KW-0479">Metal-binding</keyword>
<feature type="region of interest" description="Disordered" evidence="4">
    <location>
        <begin position="444"/>
        <end position="464"/>
    </location>
</feature>
<dbReference type="Proteomes" id="UP000275385">
    <property type="component" value="Unassembled WGS sequence"/>
</dbReference>
<dbReference type="GO" id="GO:0005634">
    <property type="term" value="C:nucleus"/>
    <property type="evidence" value="ECO:0007669"/>
    <property type="project" value="UniProtKB-SubCell"/>
</dbReference>
<organism evidence="6 7">
    <name type="scientific">Coniochaeta pulveracea</name>
    <dbReference type="NCBI Taxonomy" id="177199"/>
    <lineage>
        <taxon>Eukaryota</taxon>
        <taxon>Fungi</taxon>
        <taxon>Dikarya</taxon>
        <taxon>Ascomycota</taxon>
        <taxon>Pezizomycotina</taxon>
        <taxon>Sordariomycetes</taxon>
        <taxon>Sordariomycetidae</taxon>
        <taxon>Coniochaetales</taxon>
        <taxon>Coniochaetaceae</taxon>
        <taxon>Coniochaeta</taxon>
    </lineage>
</organism>
<dbReference type="GO" id="GO:0003677">
    <property type="term" value="F:DNA binding"/>
    <property type="evidence" value="ECO:0007669"/>
    <property type="project" value="InterPro"/>
</dbReference>
<dbReference type="InterPro" id="IPR007219">
    <property type="entry name" value="XnlR_reg_dom"/>
</dbReference>
<feature type="compositionally biased region" description="Low complexity" evidence="4">
    <location>
        <begin position="8"/>
        <end position="18"/>
    </location>
</feature>
<evidence type="ECO:0000259" key="5">
    <source>
        <dbReference type="PROSITE" id="PS50048"/>
    </source>
</evidence>
<sequence>MSRADPFQQRQQSPSRSPALVEHAEADSTRARRRKLRDKPQLSCNACRRRKVRCDRLRPCNNCASRGQASSCAYRTEPPRMPGQSHDTSDAQDRIDQLERLVRSILKQTSPTSHSSPPGPHRAEPVASVTRRPTPSRPSGDNSARLDLICGDKSSPSESGALKVQGSGLKYMSSAHWAAVLDSIAELRDQFEQEDRFQAEEQEESSHSINPRSPGPHLLYAAWSPNITRVSILECLPPRPVVDRLVYRYFNTVVVASGFPHSAKFRREYDEFWETPEKAPITWVGLLFAMMCLSSQSQQLDTAPASIPTSLQRSPYASHGGETQHFTDVFRQGTVQCLMLGHYTNGGPCVLETLLLYLMSEFLPSKDSQVGIRLVVGIIVQIAMHMGYHRDSTHFPNITPFEGEMRRRIWALIYQIDFGTSTQLGLPRLLIRASQIDTAEPRNLVDSDFDEKSTDLPPPRPDTEVTPALYSSSKLRIFSVGVKVADLASETHCPPYADVLELDRQLDEARNSLPSSMKWTGLASCLTDSSQVILQKIFLEVCIHRIKITLHKRFQLQSDHSRRACLTAAMEVLKLQHLIDEETDVDGRLYQSRWSITSAFTHDFLLATSVLCFYIRAAVGSTHGEMEGLGTNHGSAREGSSSVPVDLDEVRALLRLSQAIWLRESASSKEAQRASEALCYVLDDLPPRTLHGAASSSGEHLLSPHPAFLLGALPTGHLYNGQALSSNTHTRTDFFDASDQFNLSGSLLEFNNDGFTWQMFGQNPNNEADVWAGFGAW</sequence>
<dbReference type="STRING" id="177199.A0A420Y211"/>
<dbReference type="Pfam" id="PF04082">
    <property type="entry name" value="Fungal_trans"/>
    <property type="match status" value="1"/>
</dbReference>
<dbReference type="Gene3D" id="4.10.240.10">
    <property type="entry name" value="Zn(2)-C6 fungal-type DNA-binding domain"/>
    <property type="match status" value="1"/>
</dbReference>
<proteinExistence type="predicted"/>
<dbReference type="OrthoDB" id="4934715at2759"/>
<evidence type="ECO:0000256" key="3">
    <source>
        <dbReference type="ARBA" id="ARBA00023242"/>
    </source>
</evidence>
<dbReference type="AlphaFoldDB" id="A0A420Y211"/>
<keyword evidence="7" id="KW-1185">Reference proteome</keyword>
<feature type="region of interest" description="Disordered" evidence="4">
    <location>
        <begin position="64"/>
        <end position="91"/>
    </location>
</feature>
<dbReference type="CDD" id="cd12148">
    <property type="entry name" value="fungal_TF_MHR"/>
    <property type="match status" value="1"/>
</dbReference>
<dbReference type="EMBL" id="QVQW01000065">
    <property type="protein sequence ID" value="RKU41914.1"/>
    <property type="molecule type" value="Genomic_DNA"/>
</dbReference>
<dbReference type="PROSITE" id="PS00463">
    <property type="entry name" value="ZN2_CY6_FUNGAL_1"/>
    <property type="match status" value="1"/>
</dbReference>
<dbReference type="GO" id="GO:0000981">
    <property type="term" value="F:DNA-binding transcription factor activity, RNA polymerase II-specific"/>
    <property type="evidence" value="ECO:0007669"/>
    <property type="project" value="InterPro"/>
</dbReference>
<name>A0A420Y211_9PEZI</name>
<dbReference type="GO" id="GO:0006351">
    <property type="term" value="P:DNA-templated transcription"/>
    <property type="evidence" value="ECO:0007669"/>
    <property type="project" value="InterPro"/>
</dbReference>
<feature type="region of interest" description="Disordered" evidence="4">
    <location>
        <begin position="108"/>
        <end position="162"/>
    </location>
</feature>
<comment type="caution">
    <text evidence="6">The sequence shown here is derived from an EMBL/GenBank/DDBJ whole genome shotgun (WGS) entry which is preliminary data.</text>
</comment>
<feature type="domain" description="Zn(2)-C6 fungal-type" evidence="5">
    <location>
        <begin position="43"/>
        <end position="74"/>
    </location>
</feature>
<comment type="subcellular location">
    <subcellularLocation>
        <location evidence="1">Nucleus</location>
    </subcellularLocation>
</comment>
<reference evidence="6 7" key="1">
    <citation type="submission" date="2018-08" db="EMBL/GenBank/DDBJ databases">
        <title>Draft genome of the lignicolous fungus Coniochaeta pulveracea.</title>
        <authorList>
            <person name="Borstlap C.J."/>
            <person name="De Witt R.N."/>
            <person name="Botha A."/>
            <person name="Volschenk H."/>
        </authorList>
    </citation>
    <scope>NUCLEOTIDE SEQUENCE [LARGE SCALE GENOMIC DNA]</scope>
    <source>
        <strain evidence="6 7">CAB683</strain>
    </source>
</reference>
<feature type="compositionally biased region" description="Polar residues" evidence="4">
    <location>
        <begin position="131"/>
        <end position="142"/>
    </location>
</feature>
<gene>
    <name evidence="6" type="ORF">DL546_000338</name>
</gene>
<dbReference type="CDD" id="cd00067">
    <property type="entry name" value="GAL4"/>
    <property type="match status" value="1"/>
</dbReference>
<evidence type="ECO:0000313" key="7">
    <source>
        <dbReference type="Proteomes" id="UP000275385"/>
    </source>
</evidence>
<dbReference type="SUPFAM" id="SSF57701">
    <property type="entry name" value="Zn2/Cys6 DNA-binding domain"/>
    <property type="match status" value="1"/>
</dbReference>
<dbReference type="GO" id="GO:0008270">
    <property type="term" value="F:zinc ion binding"/>
    <property type="evidence" value="ECO:0007669"/>
    <property type="project" value="InterPro"/>
</dbReference>
<evidence type="ECO:0000256" key="1">
    <source>
        <dbReference type="ARBA" id="ARBA00004123"/>
    </source>
</evidence>
<dbReference type="SMART" id="SM00906">
    <property type="entry name" value="Fungal_trans"/>
    <property type="match status" value="1"/>
</dbReference>
<dbReference type="PANTHER" id="PTHR31001">
    <property type="entry name" value="UNCHARACTERIZED TRANSCRIPTIONAL REGULATORY PROTEIN"/>
    <property type="match status" value="1"/>
</dbReference>
<feature type="compositionally biased region" description="Polar residues" evidence="4">
    <location>
        <begin position="64"/>
        <end position="73"/>
    </location>
</feature>